<dbReference type="PROSITE" id="PS00903">
    <property type="entry name" value="CYT_DCMP_DEAMINASES_1"/>
    <property type="match status" value="1"/>
</dbReference>
<evidence type="ECO:0000259" key="5">
    <source>
        <dbReference type="Pfam" id="PF00383"/>
    </source>
</evidence>
<proteinExistence type="inferred from homology"/>
<sequence>MKNRDLIEQAAQLLKPHRTSAGRLFGDVGAMVVSGSGAVYPGVCVDTPSWGLCAERSALATMVTHGEYRIRQVVAVWRNDETGQLHVLPPCGVCREFMRQLDDANLDAEIILDTDRTAILRDLIPHHEWPRPLDL</sequence>
<comment type="similarity">
    <text evidence="1">Belongs to the cytidine and deoxycytidylate deaminase family.</text>
</comment>
<reference evidence="6" key="2">
    <citation type="submission" date="2023-01" db="EMBL/GenBank/DDBJ databases">
        <title>Draft genome sequence of Devosia yakushimensis strain NBRC 103855.</title>
        <authorList>
            <person name="Sun Q."/>
            <person name="Mori K."/>
        </authorList>
    </citation>
    <scope>NUCLEOTIDE SEQUENCE</scope>
    <source>
        <strain evidence="6">NBRC 103855</strain>
    </source>
</reference>
<keyword evidence="4" id="KW-0862">Zinc</keyword>
<keyword evidence="7" id="KW-1185">Reference proteome</keyword>
<gene>
    <name evidence="6" type="ORF">GCM10007913_01680</name>
</gene>
<organism evidence="6 7">
    <name type="scientific">Devosia yakushimensis</name>
    <dbReference type="NCBI Taxonomy" id="470028"/>
    <lineage>
        <taxon>Bacteria</taxon>
        <taxon>Pseudomonadati</taxon>
        <taxon>Pseudomonadota</taxon>
        <taxon>Alphaproteobacteria</taxon>
        <taxon>Hyphomicrobiales</taxon>
        <taxon>Devosiaceae</taxon>
        <taxon>Devosia</taxon>
    </lineage>
</organism>
<keyword evidence="2" id="KW-0479">Metal-binding</keyword>
<evidence type="ECO:0000313" key="7">
    <source>
        <dbReference type="Proteomes" id="UP001161406"/>
    </source>
</evidence>
<dbReference type="InterPro" id="IPR050202">
    <property type="entry name" value="Cyt/Deoxycyt_deaminase"/>
</dbReference>
<accession>A0ABQ5U8W7</accession>
<reference evidence="6" key="1">
    <citation type="journal article" date="2014" name="Int. J. Syst. Evol. Microbiol.">
        <title>Complete genome of a new Firmicutes species belonging to the dominant human colonic microbiota ('Ruminococcus bicirculans') reveals two chromosomes and a selective capacity to utilize plant glucans.</title>
        <authorList>
            <consortium name="NISC Comparative Sequencing Program"/>
            <person name="Wegmann U."/>
            <person name="Louis P."/>
            <person name="Goesmann A."/>
            <person name="Henrissat B."/>
            <person name="Duncan S.H."/>
            <person name="Flint H.J."/>
        </authorList>
    </citation>
    <scope>NUCLEOTIDE SEQUENCE</scope>
    <source>
        <strain evidence="6">NBRC 103855</strain>
    </source>
</reference>
<evidence type="ECO:0000256" key="3">
    <source>
        <dbReference type="ARBA" id="ARBA00022801"/>
    </source>
</evidence>
<evidence type="ECO:0000256" key="4">
    <source>
        <dbReference type="ARBA" id="ARBA00022833"/>
    </source>
</evidence>
<dbReference type="EMBL" id="BSNG01000001">
    <property type="protein sequence ID" value="GLQ08236.1"/>
    <property type="molecule type" value="Genomic_DNA"/>
</dbReference>
<evidence type="ECO:0000256" key="2">
    <source>
        <dbReference type="ARBA" id="ARBA00022723"/>
    </source>
</evidence>
<dbReference type="PANTHER" id="PTHR11644:SF2">
    <property type="entry name" value="CYTIDINE DEAMINASE"/>
    <property type="match status" value="1"/>
</dbReference>
<dbReference type="InterPro" id="IPR016192">
    <property type="entry name" value="APOBEC/CMP_deaminase_Zn-bd"/>
</dbReference>
<dbReference type="PANTHER" id="PTHR11644">
    <property type="entry name" value="CYTIDINE DEAMINASE"/>
    <property type="match status" value="1"/>
</dbReference>
<dbReference type="CDD" id="cd01283">
    <property type="entry name" value="cytidine_deaminase"/>
    <property type="match status" value="1"/>
</dbReference>
<evidence type="ECO:0000256" key="1">
    <source>
        <dbReference type="ARBA" id="ARBA00006576"/>
    </source>
</evidence>
<protein>
    <submittedName>
        <fullName evidence="6">Cytidine deaminase</fullName>
    </submittedName>
</protein>
<name>A0ABQ5U8W7_9HYPH</name>
<feature type="domain" description="CMP/dCMP-type deaminase" evidence="5">
    <location>
        <begin position="26"/>
        <end position="102"/>
    </location>
</feature>
<dbReference type="InterPro" id="IPR002125">
    <property type="entry name" value="CMP_dCMP_dom"/>
</dbReference>
<dbReference type="Gene3D" id="3.40.140.10">
    <property type="entry name" value="Cytidine Deaminase, domain 2"/>
    <property type="match status" value="1"/>
</dbReference>
<keyword evidence="3" id="KW-0378">Hydrolase</keyword>
<comment type="caution">
    <text evidence="6">The sequence shown here is derived from an EMBL/GenBank/DDBJ whole genome shotgun (WGS) entry which is preliminary data.</text>
</comment>
<dbReference type="InterPro" id="IPR016193">
    <property type="entry name" value="Cytidine_deaminase-like"/>
</dbReference>
<dbReference type="RefSeq" id="WP_284387008.1">
    <property type="nucleotide sequence ID" value="NZ_BSNG01000001.1"/>
</dbReference>
<dbReference type="Proteomes" id="UP001161406">
    <property type="component" value="Unassembled WGS sequence"/>
</dbReference>
<dbReference type="SUPFAM" id="SSF53927">
    <property type="entry name" value="Cytidine deaminase-like"/>
    <property type="match status" value="1"/>
</dbReference>
<dbReference type="Pfam" id="PF00383">
    <property type="entry name" value="dCMP_cyt_deam_1"/>
    <property type="match status" value="1"/>
</dbReference>
<evidence type="ECO:0000313" key="6">
    <source>
        <dbReference type="EMBL" id="GLQ08236.1"/>
    </source>
</evidence>